<evidence type="ECO:0000313" key="2">
    <source>
        <dbReference type="EMBL" id="TBW23034.1"/>
    </source>
</evidence>
<keyword evidence="1" id="KW-0812">Transmembrane</keyword>
<evidence type="ECO:0000256" key="1">
    <source>
        <dbReference type="SAM" id="Phobius"/>
    </source>
</evidence>
<dbReference type="InterPro" id="IPR003425">
    <property type="entry name" value="CCB3/YggT"/>
</dbReference>
<sequence>MITIFNFLYWACELYILILIGRVIFDFAQIFARDWQPRGAVLVAANWIYRLTDPPLRLIGRYIQPVRFGAVAIDIGFIVLYFSIKFLMFLITRIAVLLI</sequence>
<keyword evidence="3" id="KW-1185">Reference proteome</keyword>
<keyword evidence="1" id="KW-0472">Membrane</keyword>
<dbReference type="AlphaFoldDB" id="A0A4Q9V1P4"/>
<dbReference type="OrthoDB" id="3216131at2"/>
<gene>
    <name evidence="2" type="ORF">EZJ44_02335</name>
</gene>
<reference evidence="2 3" key="1">
    <citation type="submission" date="2019-02" db="EMBL/GenBank/DDBJ databases">
        <title>Arcanobacterium bovis sp. nov., isolated from the milk of a cow with mastitis.</title>
        <authorList>
            <person name="Sammra O."/>
            <person name="Foster G."/>
            <person name="Hassan A."/>
            <person name="Alssahen M."/>
            <person name="Laemmler C."/>
            <person name="Borowiak M."/>
            <person name="Malorny B."/>
            <person name="Abdulmawjood A."/>
        </authorList>
    </citation>
    <scope>NUCLEOTIDE SEQUENCE [LARGE SCALE GENOMIC DNA]</scope>
    <source>
        <strain evidence="2 3">C605018/01/1</strain>
    </source>
</reference>
<proteinExistence type="predicted"/>
<organism evidence="2 3">
    <name type="scientific">Arcanobacterium bovis</name>
    <dbReference type="NCBI Taxonomy" id="2529275"/>
    <lineage>
        <taxon>Bacteria</taxon>
        <taxon>Bacillati</taxon>
        <taxon>Actinomycetota</taxon>
        <taxon>Actinomycetes</taxon>
        <taxon>Actinomycetales</taxon>
        <taxon>Actinomycetaceae</taxon>
        <taxon>Arcanobacterium</taxon>
    </lineage>
</organism>
<dbReference type="Pfam" id="PF02325">
    <property type="entry name" value="CCB3_YggT"/>
    <property type="match status" value="1"/>
</dbReference>
<comment type="caution">
    <text evidence="2">The sequence shown here is derived from an EMBL/GenBank/DDBJ whole genome shotgun (WGS) entry which is preliminary data.</text>
</comment>
<name>A0A4Q9V1P4_9ACTO</name>
<evidence type="ECO:0000313" key="3">
    <source>
        <dbReference type="Proteomes" id="UP000293036"/>
    </source>
</evidence>
<dbReference type="EMBL" id="SJDT01000002">
    <property type="protein sequence ID" value="TBW23034.1"/>
    <property type="molecule type" value="Genomic_DNA"/>
</dbReference>
<protein>
    <submittedName>
        <fullName evidence="2">YggT family protein</fullName>
    </submittedName>
</protein>
<feature type="transmembrane region" description="Helical" evidence="1">
    <location>
        <begin position="75"/>
        <end position="98"/>
    </location>
</feature>
<keyword evidence="1" id="KW-1133">Transmembrane helix</keyword>
<dbReference type="GO" id="GO:0016020">
    <property type="term" value="C:membrane"/>
    <property type="evidence" value="ECO:0007669"/>
    <property type="project" value="InterPro"/>
</dbReference>
<dbReference type="Proteomes" id="UP000293036">
    <property type="component" value="Unassembled WGS sequence"/>
</dbReference>
<feature type="transmembrane region" description="Helical" evidence="1">
    <location>
        <begin position="7"/>
        <end position="25"/>
    </location>
</feature>
<accession>A0A4Q9V1P4</accession>